<accession>S2Z368</accession>
<dbReference type="HOGENOM" id="CLU_2245422_0_0_11"/>
<evidence type="ECO:0000313" key="1">
    <source>
        <dbReference type="EMBL" id="EPD70851.1"/>
    </source>
</evidence>
<proteinExistence type="predicted"/>
<reference evidence="1 2" key="1">
    <citation type="submission" date="2013-05" db="EMBL/GenBank/DDBJ databases">
        <title>The Genome Sequence of Corynebacterium pyruviciproducens 1773O (ATCC BAA-1742).</title>
        <authorList>
            <consortium name="The Broad Institute Genomics Platform"/>
            <person name="Earl A."/>
            <person name="Ward D."/>
            <person name="Feldgarden M."/>
            <person name="Gevers D."/>
            <person name="Tong J."/>
            <person name="Walker B."/>
            <person name="Young S."/>
            <person name="Zeng Q."/>
            <person name="Gargeya S."/>
            <person name="Fitzgerald M."/>
            <person name="Haas B."/>
            <person name="Abouelleil A."/>
            <person name="Allen A.W."/>
            <person name="Alvarado L."/>
            <person name="Arachchi H.M."/>
            <person name="Berlin A.M."/>
            <person name="Chapman S.B."/>
            <person name="Gainer-Dewar J."/>
            <person name="Goldberg J."/>
            <person name="Griggs A."/>
            <person name="Gujja S."/>
            <person name="Hansen M."/>
            <person name="Howarth C."/>
            <person name="Imamovic A."/>
            <person name="Ireland A."/>
            <person name="Larimer J."/>
            <person name="McCowan C."/>
            <person name="Murphy C."/>
            <person name="Pearson M."/>
            <person name="Poon T.W."/>
            <person name="Priest M."/>
            <person name="Roberts A."/>
            <person name="Saif S."/>
            <person name="Shea T."/>
            <person name="Sisk P."/>
            <person name="Sykes S."/>
            <person name="Wortman J."/>
            <person name="Nusbaum C."/>
            <person name="Birren B."/>
        </authorList>
    </citation>
    <scope>NUCLEOTIDE SEQUENCE [LARGE SCALE GENOMIC DNA]</scope>
    <source>
        <strain evidence="1 2">ATCC BAA-1742</strain>
    </source>
</reference>
<organism evidence="1 2">
    <name type="scientific">Corynebacterium pyruviciproducens ATCC BAA-1742</name>
    <dbReference type="NCBI Taxonomy" id="1125779"/>
    <lineage>
        <taxon>Bacteria</taxon>
        <taxon>Bacillati</taxon>
        <taxon>Actinomycetota</taxon>
        <taxon>Actinomycetes</taxon>
        <taxon>Mycobacteriales</taxon>
        <taxon>Corynebacteriaceae</taxon>
        <taxon>Corynebacterium</taxon>
    </lineage>
</organism>
<dbReference type="Proteomes" id="UP000014408">
    <property type="component" value="Unassembled WGS sequence"/>
</dbReference>
<dbReference type="PATRIC" id="fig|1125779.3.peg.137"/>
<evidence type="ECO:0000313" key="2">
    <source>
        <dbReference type="Proteomes" id="UP000014408"/>
    </source>
</evidence>
<dbReference type="STRING" id="1125779.HMPREF1219_00146"/>
<name>S2Z368_9CORY</name>
<dbReference type="AlphaFoldDB" id="S2Z368"/>
<comment type="caution">
    <text evidence="1">The sequence shown here is derived from an EMBL/GenBank/DDBJ whole genome shotgun (WGS) entry which is preliminary data.</text>
</comment>
<dbReference type="RefSeq" id="WP_016457070.1">
    <property type="nucleotide sequence ID" value="NZ_KE150446.1"/>
</dbReference>
<gene>
    <name evidence="1" type="ORF">HMPREF1219_00146</name>
</gene>
<keyword evidence="2" id="KW-1185">Reference proteome</keyword>
<sequence length="104" mass="12269">MNDDELRDAYSLQLDLEDLVWFLNHTATMLETGIPGALDPGEDLHPHMWERLNRLPYAIMSIMRACRDLAWDLEHYLERIGVEPAEWQADILQDLENLHKEQKQ</sequence>
<dbReference type="EMBL" id="ATBY01000002">
    <property type="protein sequence ID" value="EPD70851.1"/>
    <property type="molecule type" value="Genomic_DNA"/>
</dbReference>
<protein>
    <submittedName>
        <fullName evidence="1">Uncharacterized protein</fullName>
    </submittedName>
</protein>